<reference evidence="2 3" key="1">
    <citation type="submission" date="2016-03" db="EMBL/GenBank/DDBJ databases">
        <title>Comparative genomics of the ectomycorrhizal sister species Rhizopogon vinicolor and Rhizopogon vesiculosus (Basidiomycota: Boletales) reveals a divergence of the mating type B locus.</title>
        <authorList>
            <person name="Mujic A.B."/>
            <person name="Kuo A."/>
            <person name="Tritt A."/>
            <person name="Lipzen A."/>
            <person name="Chen C."/>
            <person name="Johnson J."/>
            <person name="Sharma A."/>
            <person name="Barry K."/>
            <person name="Grigoriev I.V."/>
            <person name="Spatafora J.W."/>
        </authorList>
    </citation>
    <scope>NUCLEOTIDE SEQUENCE [LARGE SCALE GENOMIC DNA]</scope>
    <source>
        <strain evidence="2 3">AM-OR11-056</strain>
    </source>
</reference>
<keyword evidence="3" id="KW-1185">Reference proteome</keyword>
<evidence type="ECO:0000256" key="1">
    <source>
        <dbReference type="SAM" id="MobiDB-lite"/>
    </source>
</evidence>
<feature type="region of interest" description="Disordered" evidence="1">
    <location>
        <begin position="1"/>
        <end position="69"/>
    </location>
</feature>
<name>A0A1J8Q611_9AGAM</name>
<feature type="compositionally biased region" description="Basic and acidic residues" evidence="1">
    <location>
        <begin position="47"/>
        <end position="57"/>
    </location>
</feature>
<feature type="compositionally biased region" description="Polar residues" evidence="1">
    <location>
        <begin position="58"/>
        <end position="69"/>
    </location>
</feature>
<organism evidence="2 3">
    <name type="scientific">Rhizopogon vesiculosus</name>
    <dbReference type="NCBI Taxonomy" id="180088"/>
    <lineage>
        <taxon>Eukaryota</taxon>
        <taxon>Fungi</taxon>
        <taxon>Dikarya</taxon>
        <taxon>Basidiomycota</taxon>
        <taxon>Agaricomycotina</taxon>
        <taxon>Agaricomycetes</taxon>
        <taxon>Agaricomycetidae</taxon>
        <taxon>Boletales</taxon>
        <taxon>Suillineae</taxon>
        <taxon>Rhizopogonaceae</taxon>
        <taxon>Rhizopogon</taxon>
    </lineage>
</organism>
<evidence type="ECO:0000313" key="2">
    <source>
        <dbReference type="EMBL" id="OJA08752.1"/>
    </source>
</evidence>
<dbReference type="EMBL" id="LVVM01006203">
    <property type="protein sequence ID" value="OJA08752.1"/>
    <property type="molecule type" value="Genomic_DNA"/>
</dbReference>
<evidence type="ECO:0000313" key="3">
    <source>
        <dbReference type="Proteomes" id="UP000183567"/>
    </source>
</evidence>
<sequence length="69" mass="7527">MANPGITSFFQVEASQERMTGSSPSPAERIRAQSRAQLEAVDVNAEEADRSTKRWEDLTSSNSLADVAQ</sequence>
<accession>A0A1J8Q611</accession>
<dbReference type="Proteomes" id="UP000183567">
    <property type="component" value="Unassembled WGS sequence"/>
</dbReference>
<proteinExistence type="predicted"/>
<protein>
    <submittedName>
        <fullName evidence="2">Uncharacterized protein</fullName>
    </submittedName>
</protein>
<comment type="caution">
    <text evidence="2">The sequence shown here is derived from an EMBL/GenBank/DDBJ whole genome shotgun (WGS) entry which is preliminary data.</text>
</comment>
<dbReference type="AlphaFoldDB" id="A0A1J8Q611"/>
<gene>
    <name evidence="2" type="ORF">AZE42_06088</name>
</gene>
<feature type="compositionally biased region" description="Polar residues" evidence="1">
    <location>
        <begin position="1"/>
        <end position="25"/>
    </location>
</feature>